<dbReference type="STRING" id="94130.A0A2Z6QVV9"/>
<dbReference type="Proteomes" id="UP000247702">
    <property type="component" value="Unassembled WGS sequence"/>
</dbReference>
<evidence type="ECO:0000313" key="2">
    <source>
        <dbReference type="Proteomes" id="UP000247702"/>
    </source>
</evidence>
<evidence type="ECO:0000313" key="1">
    <source>
        <dbReference type="EMBL" id="GBB94100.1"/>
    </source>
</evidence>
<dbReference type="EMBL" id="BEXD01001436">
    <property type="protein sequence ID" value="GBB94100.1"/>
    <property type="molecule type" value="Genomic_DNA"/>
</dbReference>
<organism evidence="1 2">
    <name type="scientific">Rhizophagus clarus</name>
    <dbReference type="NCBI Taxonomy" id="94130"/>
    <lineage>
        <taxon>Eukaryota</taxon>
        <taxon>Fungi</taxon>
        <taxon>Fungi incertae sedis</taxon>
        <taxon>Mucoromycota</taxon>
        <taxon>Glomeromycotina</taxon>
        <taxon>Glomeromycetes</taxon>
        <taxon>Glomerales</taxon>
        <taxon>Glomeraceae</taxon>
        <taxon>Rhizophagus</taxon>
    </lineage>
</organism>
<proteinExistence type="predicted"/>
<keyword evidence="2" id="KW-1185">Reference proteome</keyword>
<comment type="caution">
    <text evidence="1">The sequence shown here is derived from an EMBL/GenBank/DDBJ whole genome shotgun (WGS) entry which is preliminary data.</text>
</comment>
<sequence>MPINTLYGSYEYVNAVICFQEEVISPLLWCIYYDPLLCEIEQRKLGYTLEAPKIALNKFYSEDISEETEKLTILSSAYMDNTQWFAPSQNNLEKILEIADSYYKLNDIQVNKEKSELLVRYKQGRYRPKLKPHEPVTLSVIIPKIEYWLQVKMLTKKFMDKIMKQFLLTFKKKLHLSITTPDKIFFNKIYNIKDIRANQDQAKITNILIQINDVSVLDIHDNQDQAKITNILIQINDVLVLGRDQLQESFCNIDCTISNTSILYTGQCSTVTRDKYRLIPVDLNLHLHQVINSTSSNYKYKNTVDWDLTLWILCNNGEKSETTFEQHHSDCLLCSVEKETFAHVWLCSYQTEVFLQLYNNFKNTLILRILDLTTNISSQQLSDQFDLLQFTKSLHLNNITFLDIIKGFVPTTLVEWLQKYTTATNCCNLLIKALDKLYEDSLDLWKSRCEAVASIENMCGITQHMKCFISYNIKYSEPYTEYNINNLSFDFSLINIEYIEYINLLIRFNIAYIDLFTFDVS</sequence>
<evidence type="ECO:0008006" key="3">
    <source>
        <dbReference type="Google" id="ProtNLM"/>
    </source>
</evidence>
<protein>
    <recommendedName>
        <fullName evidence="3">Reverse transcriptase domain-containing protein</fullName>
    </recommendedName>
</protein>
<gene>
    <name evidence="1" type="ORF">RclHR1_22900001</name>
</gene>
<accession>A0A2Z6QVV9</accession>
<name>A0A2Z6QVV9_9GLOM</name>
<dbReference type="AlphaFoldDB" id="A0A2Z6QVV9"/>
<reference evidence="1 2" key="1">
    <citation type="submission" date="2017-11" db="EMBL/GenBank/DDBJ databases">
        <title>The genome of Rhizophagus clarus HR1 reveals common genetic basis of auxotrophy among arbuscular mycorrhizal fungi.</title>
        <authorList>
            <person name="Kobayashi Y."/>
        </authorList>
    </citation>
    <scope>NUCLEOTIDE SEQUENCE [LARGE SCALE GENOMIC DNA]</scope>
    <source>
        <strain evidence="1 2">HR1</strain>
    </source>
</reference>